<dbReference type="PROSITE" id="PS51257">
    <property type="entry name" value="PROKAR_LIPOPROTEIN"/>
    <property type="match status" value="1"/>
</dbReference>
<dbReference type="RefSeq" id="WP_048598534.1">
    <property type="nucleotide sequence ID" value="NZ_CBFHGK010000002.1"/>
</dbReference>
<dbReference type="OrthoDB" id="7846629at2"/>
<dbReference type="STRING" id="282199.GCA_001049735_01170"/>
<dbReference type="EMBL" id="CVQV01000005">
    <property type="protein sequence ID" value="CRK75128.1"/>
    <property type="molecule type" value="Genomic_DNA"/>
</dbReference>
<sequence length="182" mass="19784">MIRPILLSLTVALSLAACTPITSGQLAIDGKPRPKLYQIRERDTAKIQFRTLDSVNALRQASGAGPIELSAELTAAAATHARDMSVQNRPWHFGSDGSSPLDRVARAGYSGAFIGEAISETYETELETLAAWMEEEGTRRVILNTDATEMGFAWFQEPNGKIWWTLVLGEATATPQEPLPLG</sequence>
<protein>
    <submittedName>
        <fullName evidence="3">Cysteine-rich secretory protein family protein</fullName>
    </submittedName>
</protein>
<feature type="chain" id="PRO_5006712219" evidence="1">
    <location>
        <begin position="17"/>
        <end position="182"/>
    </location>
</feature>
<proteinExistence type="predicted"/>
<dbReference type="InterPro" id="IPR014044">
    <property type="entry name" value="CAP_dom"/>
</dbReference>
<evidence type="ECO:0000259" key="2">
    <source>
        <dbReference type="Pfam" id="PF00188"/>
    </source>
</evidence>
<gene>
    <name evidence="3" type="ORF">NIG5292_01171</name>
</gene>
<dbReference type="PANTHER" id="PTHR31157:SF1">
    <property type="entry name" value="SCP DOMAIN-CONTAINING PROTEIN"/>
    <property type="match status" value="1"/>
</dbReference>
<reference evidence="3 4" key="1">
    <citation type="submission" date="2015-04" db="EMBL/GenBank/DDBJ databases">
        <authorList>
            <person name="Syromyatnikov M.Y."/>
            <person name="Popov V.N."/>
        </authorList>
    </citation>
    <scope>NUCLEOTIDE SEQUENCE [LARGE SCALE GENOMIC DNA]</scope>
    <source>
        <strain evidence="3 4">CECT 5292</strain>
    </source>
</reference>
<name>A0A0U1NKB9_9RHOB</name>
<dbReference type="CDD" id="cd05379">
    <property type="entry name" value="CAP_bacterial"/>
    <property type="match status" value="1"/>
</dbReference>
<feature type="domain" description="SCP" evidence="2">
    <location>
        <begin position="52"/>
        <end position="166"/>
    </location>
</feature>
<accession>A0A0U1NKB9</accession>
<keyword evidence="1" id="KW-0732">Signal</keyword>
<evidence type="ECO:0000313" key="3">
    <source>
        <dbReference type="EMBL" id="CRK75128.1"/>
    </source>
</evidence>
<organism evidence="3 4">
    <name type="scientific">Nereida ignava</name>
    <dbReference type="NCBI Taxonomy" id="282199"/>
    <lineage>
        <taxon>Bacteria</taxon>
        <taxon>Pseudomonadati</taxon>
        <taxon>Pseudomonadota</taxon>
        <taxon>Alphaproteobacteria</taxon>
        <taxon>Rhodobacterales</taxon>
        <taxon>Roseobacteraceae</taxon>
        <taxon>Nereida</taxon>
    </lineage>
</organism>
<keyword evidence="4" id="KW-1185">Reference proteome</keyword>
<dbReference type="InterPro" id="IPR035940">
    <property type="entry name" value="CAP_sf"/>
</dbReference>
<dbReference type="PANTHER" id="PTHR31157">
    <property type="entry name" value="SCP DOMAIN-CONTAINING PROTEIN"/>
    <property type="match status" value="1"/>
</dbReference>
<dbReference type="Pfam" id="PF00188">
    <property type="entry name" value="CAP"/>
    <property type="match status" value="1"/>
</dbReference>
<dbReference type="Proteomes" id="UP000048949">
    <property type="component" value="Unassembled WGS sequence"/>
</dbReference>
<dbReference type="SUPFAM" id="SSF55797">
    <property type="entry name" value="PR-1-like"/>
    <property type="match status" value="1"/>
</dbReference>
<evidence type="ECO:0000256" key="1">
    <source>
        <dbReference type="SAM" id="SignalP"/>
    </source>
</evidence>
<dbReference type="AlphaFoldDB" id="A0A0U1NKB9"/>
<dbReference type="Gene3D" id="3.40.33.10">
    <property type="entry name" value="CAP"/>
    <property type="match status" value="1"/>
</dbReference>
<feature type="signal peptide" evidence="1">
    <location>
        <begin position="1"/>
        <end position="16"/>
    </location>
</feature>
<evidence type="ECO:0000313" key="4">
    <source>
        <dbReference type="Proteomes" id="UP000048949"/>
    </source>
</evidence>